<name>A0A1H0JGU3_9ACTN</name>
<feature type="domain" description="DUF4349" evidence="2">
    <location>
        <begin position="109"/>
        <end position="339"/>
    </location>
</feature>
<gene>
    <name evidence="3" type="ORF">SAMN04515671_0902</name>
</gene>
<dbReference type="STRING" id="1090615.SAMN04515671_0902"/>
<protein>
    <recommendedName>
        <fullName evidence="2">DUF4349 domain-containing protein</fullName>
    </recommendedName>
</protein>
<dbReference type="AlphaFoldDB" id="A0A1H0JGU3"/>
<dbReference type="InterPro" id="IPR025645">
    <property type="entry name" value="DUF4349"/>
</dbReference>
<organism evidence="3 4">
    <name type="scientific">Nakamurella panacisegetis</name>
    <dbReference type="NCBI Taxonomy" id="1090615"/>
    <lineage>
        <taxon>Bacteria</taxon>
        <taxon>Bacillati</taxon>
        <taxon>Actinomycetota</taxon>
        <taxon>Actinomycetes</taxon>
        <taxon>Nakamurellales</taxon>
        <taxon>Nakamurellaceae</taxon>
        <taxon>Nakamurella</taxon>
    </lineage>
</organism>
<keyword evidence="1" id="KW-0472">Membrane</keyword>
<sequence>MGPKLFERTPGRVPEVRTRRFGALIALTALTLLLVACTGAPSQTTSAANSVASVGAGAVAAAPSAPAASSAAASAAPSSAAPSAGGGSGDAGSPNAKVNVAAGVQAENRQVIRTASVTLEVRVKSTGNSAAQVEADQTSVNKAVSDAALEVRSLANGPGFVSASSGGGATVSITLRVPVTGYESVMNALARDGIVTSVTENTQDVTAQMIDINSRVKSAADVIASLRTLLGKATKIGDILSVESQLNSREADLESMKSQLAGLSDQTSLSTITVVIKGVITDVKPVVPPKKPAPPAARSGFLGGLANGWDAARALGHAVLTVIGTVIPFLPLVLVLLIAGLIWRRRIRRGHQTPILGTGDPRSTE</sequence>
<keyword evidence="4" id="KW-1185">Reference proteome</keyword>
<dbReference type="OrthoDB" id="186919at2"/>
<dbReference type="Proteomes" id="UP000198741">
    <property type="component" value="Chromosome I"/>
</dbReference>
<feature type="transmembrane region" description="Helical" evidence="1">
    <location>
        <begin position="318"/>
        <end position="343"/>
    </location>
</feature>
<evidence type="ECO:0000313" key="4">
    <source>
        <dbReference type="Proteomes" id="UP000198741"/>
    </source>
</evidence>
<keyword evidence="1" id="KW-1133">Transmembrane helix</keyword>
<accession>A0A1H0JGU3</accession>
<dbReference type="Pfam" id="PF14257">
    <property type="entry name" value="DUF4349"/>
    <property type="match status" value="1"/>
</dbReference>
<evidence type="ECO:0000259" key="2">
    <source>
        <dbReference type="Pfam" id="PF14257"/>
    </source>
</evidence>
<proteinExistence type="predicted"/>
<dbReference type="EMBL" id="LT629710">
    <property type="protein sequence ID" value="SDO42581.1"/>
    <property type="molecule type" value="Genomic_DNA"/>
</dbReference>
<keyword evidence="1" id="KW-0812">Transmembrane</keyword>
<evidence type="ECO:0000256" key="1">
    <source>
        <dbReference type="SAM" id="Phobius"/>
    </source>
</evidence>
<evidence type="ECO:0000313" key="3">
    <source>
        <dbReference type="EMBL" id="SDO42581.1"/>
    </source>
</evidence>
<dbReference type="RefSeq" id="WP_090474772.1">
    <property type="nucleotide sequence ID" value="NZ_LT629710.1"/>
</dbReference>
<reference evidence="3 4" key="1">
    <citation type="submission" date="2016-10" db="EMBL/GenBank/DDBJ databases">
        <authorList>
            <person name="de Groot N.N."/>
        </authorList>
    </citation>
    <scope>NUCLEOTIDE SEQUENCE [LARGE SCALE GENOMIC DNA]</scope>
    <source>
        <strain evidence="4">P4-7,KCTC 19426,CECT 7604</strain>
    </source>
</reference>